<dbReference type="Proteomes" id="UP000830055">
    <property type="component" value="Chromosome"/>
</dbReference>
<accession>A0ABN6M266</accession>
<dbReference type="Pfam" id="PF01588">
    <property type="entry name" value="tRNA_bind"/>
    <property type="match status" value="1"/>
</dbReference>
<proteinExistence type="predicted"/>
<evidence type="ECO:0000259" key="4">
    <source>
        <dbReference type="PROSITE" id="PS50886"/>
    </source>
</evidence>
<dbReference type="PROSITE" id="PS50886">
    <property type="entry name" value="TRBD"/>
    <property type="match status" value="1"/>
</dbReference>
<dbReference type="RefSeq" id="WP_284154052.1">
    <property type="nucleotide sequence ID" value="NZ_AP025516.1"/>
</dbReference>
<protein>
    <submittedName>
        <fullName evidence="5">tRNA-binding protein</fullName>
    </submittedName>
</protein>
<dbReference type="SUPFAM" id="SSF50249">
    <property type="entry name" value="Nucleic acid-binding proteins"/>
    <property type="match status" value="1"/>
</dbReference>
<evidence type="ECO:0000313" key="6">
    <source>
        <dbReference type="Proteomes" id="UP000830055"/>
    </source>
</evidence>
<dbReference type="EMBL" id="AP025516">
    <property type="protein sequence ID" value="BDD86992.1"/>
    <property type="molecule type" value="Genomic_DNA"/>
</dbReference>
<keyword evidence="2 3" id="KW-0694">RNA-binding</keyword>
<evidence type="ECO:0000256" key="2">
    <source>
        <dbReference type="ARBA" id="ARBA00022884"/>
    </source>
</evidence>
<feature type="domain" description="TRNA-binding" evidence="4">
    <location>
        <begin position="14"/>
        <end position="119"/>
    </location>
</feature>
<gene>
    <name evidence="5" type="primary">csaA</name>
    <name evidence="5" type="ORF">DPPLL_13570</name>
</gene>
<reference evidence="5 6" key="1">
    <citation type="submission" date="2022-01" db="EMBL/GenBank/DDBJ databases">
        <title>Desulfofustis limnae sp. nov., a novel mesophilic sulfate-reducing bacterium isolated from marsh soil.</title>
        <authorList>
            <person name="Watanabe M."/>
            <person name="Takahashi A."/>
            <person name="Kojima H."/>
            <person name="Fukui M."/>
        </authorList>
    </citation>
    <scope>NUCLEOTIDE SEQUENCE [LARGE SCALE GENOMIC DNA]</scope>
    <source>
        <strain evidence="5 6">PPLL</strain>
    </source>
</reference>
<sequence>MAKEIKPVVPYDDTFAKLDIRVGRVVEVERETATPKPTYKMVVDFGAYGKKTSYGRFTNHPLDEVKGRLVLGVLNFGPKQVGEVVSEVLILGVQFPKADSGEATFVAPLREAKIGSKMF</sequence>
<keyword evidence="6" id="KW-1185">Reference proteome</keyword>
<dbReference type="InterPro" id="IPR002547">
    <property type="entry name" value="tRNA-bd_dom"/>
</dbReference>
<dbReference type="Gene3D" id="2.40.50.140">
    <property type="entry name" value="Nucleic acid-binding proteins"/>
    <property type="match status" value="1"/>
</dbReference>
<evidence type="ECO:0000256" key="3">
    <source>
        <dbReference type="PROSITE-ProRule" id="PRU00209"/>
    </source>
</evidence>
<dbReference type="InterPro" id="IPR012340">
    <property type="entry name" value="NA-bd_OB-fold"/>
</dbReference>
<name>A0ABN6M266_9BACT</name>
<evidence type="ECO:0000256" key="1">
    <source>
        <dbReference type="ARBA" id="ARBA00022555"/>
    </source>
</evidence>
<keyword evidence="1 3" id="KW-0820">tRNA-binding</keyword>
<organism evidence="5 6">
    <name type="scientific">Desulfofustis limnaeus</name>
    <dbReference type="NCBI Taxonomy" id="2740163"/>
    <lineage>
        <taxon>Bacteria</taxon>
        <taxon>Pseudomonadati</taxon>
        <taxon>Thermodesulfobacteriota</taxon>
        <taxon>Desulfobulbia</taxon>
        <taxon>Desulfobulbales</taxon>
        <taxon>Desulfocapsaceae</taxon>
        <taxon>Desulfofustis</taxon>
    </lineage>
</organism>
<evidence type="ECO:0000313" key="5">
    <source>
        <dbReference type="EMBL" id="BDD86992.1"/>
    </source>
</evidence>